<feature type="compositionally biased region" description="Polar residues" evidence="4">
    <location>
        <begin position="109"/>
        <end position="131"/>
    </location>
</feature>
<dbReference type="EMBL" id="QUTI01017237">
    <property type="protein sequence ID" value="RLO10789.1"/>
    <property type="molecule type" value="Genomic_DNA"/>
</dbReference>
<name>A0A9X8E836_APHAT</name>
<proteinExistence type="predicted"/>
<evidence type="ECO:0000256" key="2">
    <source>
        <dbReference type="ARBA" id="ARBA00004613"/>
    </source>
</evidence>
<dbReference type="AlphaFoldDB" id="A0A9X8E836"/>
<dbReference type="GO" id="GO:0005576">
    <property type="term" value="C:extracellular region"/>
    <property type="evidence" value="ECO:0007669"/>
    <property type="project" value="UniProtKB-SubCell"/>
</dbReference>
<keyword evidence="3" id="KW-0964">Secreted</keyword>
<evidence type="ECO:0000256" key="3">
    <source>
        <dbReference type="ARBA" id="ARBA00022525"/>
    </source>
</evidence>
<evidence type="ECO:0000313" key="7">
    <source>
        <dbReference type="Proteomes" id="UP000275652"/>
    </source>
</evidence>
<feature type="domain" description="Crinkler effector protein N-terminal" evidence="5">
    <location>
        <begin position="2"/>
        <end position="80"/>
    </location>
</feature>
<dbReference type="Proteomes" id="UP000275652">
    <property type="component" value="Unassembled WGS sequence"/>
</dbReference>
<evidence type="ECO:0000256" key="4">
    <source>
        <dbReference type="SAM" id="MobiDB-lite"/>
    </source>
</evidence>
<protein>
    <recommendedName>
        <fullName evidence="5">Crinkler effector protein N-terminal domain-containing protein</fullName>
    </recommendedName>
</protein>
<dbReference type="Pfam" id="PF20147">
    <property type="entry name" value="Crinkler"/>
    <property type="match status" value="1"/>
</dbReference>
<feature type="region of interest" description="Disordered" evidence="4">
    <location>
        <begin position="105"/>
        <end position="146"/>
    </location>
</feature>
<evidence type="ECO:0000313" key="6">
    <source>
        <dbReference type="EMBL" id="RLO10789.1"/>
    </source>
</evidence>
<accession>A0A9X8E836</accession>
<dbReference type="GO" id="GO:0043657">
    <property type="term" value="C:host cell"/>
    <property type="evidence" value="ECO:0007669"/>
    <property type="project" value="UniProtKB-SubCell"/>
</dbReference>
<reference evidence="6 7" key="1">
    <citation type="journal article" date="2018" name="J. Invertebr. Pathol.">
        <title>New genotyping method for the causative agent of crayfish plague (Aphanomyces astaci) based on whole genome data.</title>
        <authorList>
            <person name="Minardi D."/>
            <person name="Studholme D.J."/>
            <person name="van der Giezen M."/>
            <person name="Pretto T."/>
            <person name="Oidtmann B."/>
        </authorList>
    </citation>
    <scope>NUCLEOTIDE SEQUENCE [LARGE SCALE GENOMIC DNA]</scope>
    <source>
        <strain evidence="6 7">KB13</strain>
    </source>
</reference>
<dbReference type="InterPro" id="IPR045379">
    <property type="entry name" value="Crinkler_N"/>
</dbReference>
<comment type="caution">
    <text evidence="6">The sequence shown here is derived from an EMBL/GenBank/DDBJ whole genome shotgun (WGS) entry which is preliminary data.</text>
</comment>
<evidence type="ECO:0000259" key="5">
    <source>
        <dbReference type="Pfam" id="PF20147"/>
    </source>
</evidence>
<sequence length="498" mass="55843">MVDQLKDKIKAKMSYSFPAPDLTLYVAKMDEDAAWLQDGCESDAIKPYLIEANKMKPLHRLCRQRFNFTEGMDEGDIHVVQPHRRNELRSAMEMGTKAQVMATCPPTPRCNTATPPSYPLQTQETTGLSNPTQPPSKKANIEQSKVSKQLTAKATWKREKPPVNSVAQNSFYFVDREHAILTRQDLHKNNYFSALEEPGGEGGVIPFADGVEGLGKSTLGRHYVRRSRKEWKYRFAKQPTVFEEALGTCHTVHLEFARGQLLTPSFDAVLIHMLVEKLRGMFANPPAILGSPPASVFAFLDRLTDEVGPLFLVLDEIGAAFTDASLSDLDSHERFIAFCDDVVCQWCDMPNVFFVLVGRGSFLGLVETNMTTMRKYFLCRFGLNRLRPPDIKTIMQRTFIEVGGATIQEACAVDDTQLEGVAQRLFEQTCGHPGALVEAFKTCASYSALMAYQVPADAVDQALVFDMLTKHKAVVGEMLMKMLRQERTNLRIHNSSCR</sequence>
<comment type="subcellular location">
    <subcellularLocation>
        <location evidence="1">Host cell</location>
    </subcellularLocation>
    <subcellularLocation>
        <location evidence="2">Secreted</location>
    </subcellularLocation>
</comment>
<evidence type="ECO:0000256" key="1">
    <source>
        <dbReference type="ARBA" id="ARBA00004340"/>
    </source>
</evidence>
<gene>
    <name evidence="6" type="ORF">DYB28_003805</name>
</gene>
<organism evidence="6 7">
    <name type="scientific">Aphanomyces astaci</name>
    <name type="common">Crayfish plague agent</name>
    <dbReference type="NCBI Taxonomy" id="112090"/>
    <lineage>
        <taxon>Eukaryota</taxon>
        <taxon>Sar</taxon>
        <taxon>Stramenopiles</taxon>
        <taxon>Oomycota</taxon>
        <taxon>Saprolegniomycetes</taxon>
        <taxon>Saprolegniales</taxon>
        <taxon>Verrucalvaceae</taxon>
        <taxon>Aphanomyces</taxon>
    </lineage>
</organism>